<protein>
    <submittedName>
        <fullName evidence="3">Uncharacterized protein YmdB</fullName>
    </submittedName>
</protein>
<dbReference type="Pfam" id="PF13277">
    <property type="entry name" value="YmdB"/>
    <property type="match status" value="1"/>
</dbReference>
<accession>A0A6J4RQX0</accession>
<feature type="binding site" evidence="2">
    <location>
        <position position="69"/>
    </location>
    <ligand>
        <name>Fe cation</name>
        <dbReference type="ChEBI" id="CHEBI:24875"/>
        <label>2</label>
    </ligand>
</feature>
<gene>
    <name evidence="3" type="ORF">AVDCRST_MAG12-1239</name>
</gene>
<evidence type="ECO:0000313" key="3">
    <source>
        <dbReference type="EMBL" id="CAA9476935.1"/>
    </source>
</evidence>
<dbReference type="EMBL" id="CADCVK010000197">
    <property type="protein sequence ID" value="CAA9476935.1"/>
    <property type="molecule type" value="Genomic_DNA"/>
</dbReference>
<dbReference type="GO" id="GO:0046872">
    <property type="term" value="F:metal ion binding"/>
    <property type="evidence" value="ECO:0007669"/>
    <property type="project" value="UniProtKB-KW"/>
</dbReference>
<dbReference type="GO" id="GO:0004113">
    <property type="term" value="F:2',3'-cyclic-nucleotide 3'-phosphodiesterase activity"/>
    <property type="evidence" value="ECO:0007669"/>
    <property type="project" value="TreeGrafter"/>
</dbReference>
<feature type="binding site" evidence="2">
    <location>
        <position position="41"/>
    </location>
    <ligand>
        <name>Fe cation</name>
        <dbReference type="ChEBI" id="CHEBI:24875"/>
        <label>2</label>
    </ligand>
</feature>
<dbReference type="InterPro" id="IPR029052">
    <property type="entry name" value="Metallo-depent_PP-like"/>
</dbReference>
<feature type="binding site" evidence="2">
    <location>
        <position position="178"/>
    </location>
    <ligand>
        <name>Fe cation</name>
        <dbReference type="ChEBI" id="CHEBI:24875"/>
        <label>2</label>
    </ligand>
</feature>
<reference evidence="3" key="1">
    <citation type="submission" date="2020-02" db="EMBL/GenBank/DDBJ databases">
        <authorList>
            <person name="Meier V. D."/>
        </authorList>
    </citation>
    <scope>NUCLEOTIDE SEQUENCE</scope>
    <source>
        <strain evidence="3">AVDCRST_MAG12</strain>
    </source>
</reference>
<dbReference type="Gene3D" id="3.60.21.10">
    <property type="match status" value="1"/>
</dbReference>
<feature type="binding site" evidence="2">
    <location>
        <position position="41"/>
    </location>
    <ligand>
        <name>Fe cation</name>
        <dbReference type="ChEBI" id="CHEBI:24875"/>
        <label>1</label>
    </ligand>
</feature>
<dbReference type="InterPro" id="IPR005235">
    <property type="entry name" value="YmdB-like"/>
</dbReference>
<dbReference type="PIRSF" id="PIRSF004789">
    <property type="entry name" value="DR1281"/>
    <property type="match status" value="1"/>
</dbReference>
<dbReference type="AlphaFoldDB" id="A0A6J4RQX0"/>
<dbReference type="SUPFAM" id="SSF56300">
    <property type="entry name" value="Metallo-dependent phosphatases"/>
    <property type="match status" value="1"/>
</dbReference>
<keyword evidence="2" id="KW-0479">Metal-binding</keyword>
<organism evidence="3">
    <name type="scientific">uncultured Rubrobacteraceae bacterium</name>
    <dbReference type="NCBI Taxonomy" id="349277"/>
    <lineage>
        <taxon>Bacteria</taxon>
        <taxon>Bacillati</taxon>
        <taxon>Actinomycetota</taxon>
        <taxon>Rubrobacteria</taxon>
        <taxon>Rubrobacterales</taxon>
        <taxon>Rubrobacteraceae</taxon>
        <taxon>environmental samples</taxon>
    </lineage>
</organism>
<dbReference type="PANTHER" id="PTHR36303">
    <property type="entry name" value="2',3'-CYCLIC-NUCLEOTIDE 2'-PHOSPHODIESTERASE"/>
    <property type="match status" value="1"/>
</dbReference>
<sequence length="273" mass="28703">MTFRLLFVGDVVGPSGLAAALDLVPKLRGELSLDAVVINAENSAPSGRGVTARSGLALLEVADFLTLGNHAFDEEGHEGFLQAEKRVIRPANFDGRRPGRGWGTFEAGGVRVGVANVLGKVFIERTKTSAFEAADEALADLEGRADLILVDSHAEATAEKLALGYHLAGRAQAVLGTHTHVATADASILPGGTAYATDVGMTGCARSVIGFDRFGFLNLFIGSGPGEELGIRVETEGPVHLNAALVEFDPDARRAVGIEPVRREWVPEGRQAV</sequence>
<feature type="binding site" evidence="2">
    <location>
        <position position="153"/>
    </location>
    <ligand>
        <name>Fe cation</name>
        <dbReference type="ChEBI" id="CHEBI:24875"/>
        <label>2</label>
    </ligand>
</feature>
<feature type="binding site" evidence="2">
    <location>
        <position position="180"/>
    </location>
    <ligand>
        <name>Fe cation</name>
        <dbReference type="ChEBI" id="CHEBI:24875"/>
        <label>1</label>
    </ligand>
</feature>
<dbReference type="PANTHER" id="PTHR36303:SF1">
    <property type="entry name" value="2',3'-CYCLIC-NUCLEOTIDE 2'-PHOSPHODIESTERASE"/>
    <property type="match status" value="1"/>
</dbReference>
<evidence type="ECO:0000256" key="1">
    <source>
        <dbReference type="PIRSR" id="PIRSR004789-50"/>
    </source>
</evidence>
<feature type="binding site" evidence="2">
    <location>
        <position position="10"/>
    </location>
    <ligand>
        <name>Fe cation</name>
        <dbReference type="ChEBI" id="CHEBI:24875"/>
        <label>1</label>
    </ligand>
</feature>
<proteinExistence type="predicted"/>
<evidence type="ECO:0000256" key="2">
    <source>
        <dbReference type="PIRSR" id="PIRSR004789-51"/>
    </source>
</evidence>
<name>A0A6J4RQX0_9ACTN</name>
<feature type="binding site" evidence="2">
    <location>
        <position position="42"/>
    </location>
    <ligand>
        <name>Fe cation</name>
        <dbReference type="ChEBI" id="CHEBI:24875"/>
        <label>1</label>
    </ligand>
</feature>
<feature type="active site" description="Proton donor" evidence="1">
    <location>
        <position position="70"/>
    </location>
</feature>